<proteinExistence type="predicted"/>
<dbReference type="Proteomes" id="UP000430222">
    <property type="component" value="Unassembled WGS sequence"/>
</dbReference>
<reference evidence="2 3" key="1">
    <citation type="submission" date="2019-08" db="EMBL/GenBank/DDBJ databases">
        <title>In-depth cultivation of the pig gut microbiome towards novel bacterial diversity and tailored functional studies.</title>
        <authorList>
            <person name="Wylensek D."/>
            <person name="Hitch T.C.A."/>
            <person name="Clavel T."/>
        </authorList>
    </citation>
    <scope>NUCLEOTIDE SEQUENCE [LARGE SCALE GENOMIC DNA]</scope>
    <source>
        <strain evidence="3">WCA-380-WT-3B3</strain>
    </source>
</reference>
<accession>A0A6I2V0Z4</accession>
<dbReference type="RefSeq" id="WP_154620912.1">
    <property type="nucleotide sequence ID" value="NZ_CBCTNG010000006.1"/>
</dbReference>
<feature type="chain" id="PRO_5026257390" evidence="1">
    <location>
        <begin position="30"/>
        <end position="116"/>
    </location>
</feature>
<evidence type="ECO:0000313" key="3">
    <source>
        <dbReference type="Proteomes" id="UP000430222"/>
    </source>
</evidence>
<feature type="signal peptide" evidence="1">
    <location>
        <begin position="1"/>
        <end position="29"/>
    </location>
</feature>
<dbReference type="AlphaFoldDB" id="A0A6I2V0Z4"/>
<keyword evidence="3" id="KW-1185">Reference proteome</keyword>
<sequence>MKKLFRNLVVAFALIASIIGVSVAPTAEAGHVVTDDDRFGIYINDSSIYYDRVGHANAQIRYGRLGYEDSFDPILVSVMWGKGFYAYRIDSYGNNIGSIPQNVQLALANYLSERYQ</sequence>
<gene>
    <name evidence="2" type="ORF">FYJ78_08040</name>
</gene>
<name>A0A6I2V0Z4_9FIRM</name>
<evidence type="ECO:0000313" key="2">
    <source>
        <dbReference type="EMBL" id="MSV25132.1"/>
    </source>
</evidence>
<protein>
    <submittedName>
        <fullName evidence="2">Uncharacterized protein</fullName>
    </submittedName>
</protein>
<dbReference type="EMBL" id="VUNL01000008">
    <property type="protein sequence ID" value="MSV25132.1"/>
    <property type="molecule type" value="Genomic_DNA"/>
</dbReference>
<organism evidence="2 3">
    <name type="scientific">Selenomonas montiformis</name>
    <dbReference type="NCBI Taxonomy" id="2652285"/>
    <lineage>
        <taxon>Bacteria</taxon>
        <taxon>Bacillati</taxon>
        <taxon>Bacillota</taxon>
        <taxon>Negativicutes</taxon>
        <taxon>Selenomonadales</taxon>
        <taxon>Selenomonadaceae</taxon>
        <taxon>Selenomonas</taxon>
    </lineage>
</organism>
<keyword evidence="1" id="KW-0732">Signal</keyword>
<comment type="caution">
    <text evidence="2">The sequence shown here is derived from an EMBL/GenBank/DDBJ whole genome shotgun (WGS) entry which is preliminary data.</text>
</comment>
<evidence type="ECO:0000256" key="1">
    <source>
        <dbReference type="SAM" id="SignalP"/>
    </source>
</evidence>